<feature type="compositionally biased region" description="Polar residues" evidence="7">
    <location>
        <begin position="135"/>
        <end position="154"/>
    </location>
</feature>
<feature type="region of interest" description="Disordered" evidence="7">
    <location>
        <begin position="1"/>
        <end position="40"/>
    </location>
</feature>
<keyword evidence="2" id="KW-0479">Metal-binding</keyword>
<feature type="domain" description="RING-type" evidence="8">
    <location>
        <begin position="330"/>
        <end position="385"/>
    </location>
</feature>
<dbReference type="SUPFAM" id="SSF57850">
    <property type="entry name" value="RING/U-box"/>
    <property type="match status" value="1"/>
</dbReference>
<keyword evidence="10" id="KW-1185">Reference proteome</keyword>
<keyword evidence="3 6" id="KW-0863">Zinc-finger</keyword>
<gene>
    <name evidence="9" type="ORF">P280DRAFT_523504</name>
</gene>
<feature type="compositionally biased region" description="Polar residues" evidence="7">
    <location>
        <begin position="190"/>
        <end position="212"/>
    </location>
</feature>
<dbReference type="InterPro" id="IPR013083">
    <property type="entry name" value="Znf_RING/FYVE/PHD"/>
</dbReference>
<feature type="compositionally biased region" description="Polar residues" evidence="7">
    <location>
        <begin position="253"/>
        <end position="264"/>
    </location>
</feature>
<comment type="pathway">
    <text evidence="1">Protein modification; protein ubiquitination.</text>
</comment>
<evidence type="ECO:0000256" key="1">
    <source>
        <dbReference type="ARBA" id="ARBA00004906"/>
    </source>
</evidence>
<organism evidence="9 10">
    <name type="scientific">Massarina eburnea CBS 473.64</name>
    <dbReference type="NCBI Taxonomy" id="1395130"/>
    <lineage>
        <taxon>Eukaryota</taxon>
        <taxon>Fungi</taxon>
        <taxon>Dikarya</taxon>
        <taxon>Ascomycota</taxon>
        <taxon>Pezizomycotina</taxon>
        <taxon>Dothideomycetes</taxon>
        <taxon>Pleosporomycetidae</taxon>
        <taxon>Pleosporales</taxon>
        <taxon>Massarineae</taxon>
        <taxon>Massarinaceae</taxon>
        <taxon>Massarina</taxon>
    </lineage>
</organism>
<evidence type="ECO:0000259" key="8">
    <source>
        <dbReference type="PROSITE" id="PS50089"/>
    </source>
</evidence>
<reference evidence="9" key="1">
    <citation type="journal article" date="2020" name="Stud. Mycol.">
        <title>101 Dothideomycetes genomes: a test case for predicting lifestyles and emergence of pathogens.</title>
        <authorList>
            <person name="Haridas S."/>
            <person name="Albert R."/>
            <person name="Binder M."/>
            <person name="Bloem J."/>
            <person name="Labutti K."/>
            <person name="Salamov A."/>
            <person name="Andreopoulos B."/>
            <person name="Baker S."/>
            <person name="Barry K."/>
            <person name="Bills G."/>
            <person name="Bluhm B."/>
            <person name="Cannon C."/>
            <person name="Castanera R."/>
            <person name="Culley D."/>
            <person name="Daum C."/>
            <person name="Ezra D."/>
            <person name="Gonzalez J."/>
            <person name="Henrissat B."/>
            <person name="Kuo A."/>
            <person name="Liang C."/>
            <person name="Lipzen A."/>
            <person name="Lutzoni F."/>
            <person name="Magnuson J."/>
            <person name="Mondo S."/>
            <person name="Nolan M."/>
            <person name="Ohm R."/>
            <person name="Pangilinan J."/>
            <person name="Park H.-J."/>
            <person name="Ramirez L."/>
            <person name="Alfaro M."/>
            <person name="Sun H."/>
            <person name="Tritt A."/>
            <person name="Yoshinaga Y."/>
            <person name="Zwiers L.-H."/>
            <person name="Turgeon B."/>
            <person name="Goodwin S."/>
            <person name="Spatafora J."/>
            <person name="Crous P."/>
            <person name="Grigoriev I."/>
        </authorList>
    </citation>
    <scope>NUCLEOTIDE SEQUENCE</scope>
    <source>
        <strain evidence="9">CBS 473.64</strain>
    </source>
</reference>
<feature type="compositionally biased region" description="Polar residues" evidence="7">
    <location>
        <begin position="1"/>
        <end position="11"/>
    </location>
</feature>
<dbReference type="OrthoDB" id="8062037at2759"/>
<evidence type="ECO:0000256" key="5">
    <source>
        <dbReference type="ARBA" id="ARBA00022833"/>
    </source>
</evidence>
<evidence type="ECO:0000256" key="6">
    <source>
        <dbReference type="PROSITE-ProRule" id="PRU00175"/>
    </source>
</evidence>
<evidence type="ECO:0000313" key="9">
    <source>
        <dbReference type="EMBL" id="KAF2635033.1"/>
    </source>
</evidence>
<keyword evidence="5" id="KW-0862">Zinc</keyword>
<dbReference type="GO" id="GO:0008270">
    <property type="term" value="F:zinc ion binding"/>
    <property type="evidence" value="ECO:0007669"/>
    <property type="project" value="UniProtKB-KW"/>
</dbReference>
<feature type="compositionally biased region" description="Low complexity" evidence="7">
    <location>
        <begin position="173"/>
        <end position="182"/>
    </location>
</feature>
<dbReference type="EMBL" id="MU006811">
    <property type="protein sequence ID" value="KAF2635033.1"/>
    <property type="molecule type" value="Genomic_DNA"/>
</dbReference>
<dbReference type="Pfam" id="PF12678">
    <property type="entry name" value="zf-rbx1"/>
    <property type="match status" value="1"/>
</dbReference>
<protein>
    <recommendedName>
        <fullName evidence="8">RING-type domain-containing protein</fullName>
    </recommendedName>
</protein>
<feature type="region of interest" description="Disordered" evidence="7">
    <location>
        <begin position="135"/>
        <end position="286"/>
    </location>
</feature>
<dbReference type="InterPro" id="IPR024766">
    <property type="entry name" value="Znf_RING_H2"/>
</dbReference>
<dbReference type="GO" id="GO:0051603">
    <property type="term" value="P:proteolysis involved in protein catabolic process"/>
    <property type="evidence" value="ECO:0007669"/>
    <property type="project" value="UniProtKB-ARBA"/>
</dbReference>
<evidence type="ECO:0000256" key="4">
    <source>
        <dbReference type="ARBA" id="ARBA00022786"/>
    </source>
</evidence>
<evidence type="ECO:0000256" key="3">
    <source>
        <dbReference type="ARBA" id="ARBA00022771"/>
    </source>
</evidence>
<dbReference type="PROSITE" id="PS50089">
    <property type="entry name" value="ZF_RING_2"/>
    <property type="match status" value="1"/>
</dbReference>
<dbReference type="Proteomes" id="UP000799753">
    <property type="component" value="Unassembled WGS sequence"/>
</dbReference>
<dbReference type="SMART" id="SM00184">
    <property type="entry name" value="RING"/>
    <property type="match status" value="1"/>
</dbReference>
<keyword evidence="4" id="KW-0833">Ubl conjugation pathway</keyword>
<dbReference type="InterPro" id="IPR001841">
    <property type="entry name" value="Znf_RING"/>
</dbReference>
<proteinExistence type="predicted"/>
<evidence type="ECO:0000256" key="2">
    <source>
        <dbReference type="ARBA" id="ARBA00022723"/>
    </source>
</evidence>
<sequence length="442" mass="49667">MADSDFSNTFRGSYPLAPSPPSLQAQDPDPLPPAHPGYNWSSAYDPPSYPSYMGQYGLHSPDPNELASYYSNPYAHHMHSGPRAPVFHGPPVGMSQQQRLPPMSALLPQYFSHMRDNLNPDFVDLRAMSRPFPANTMQNPMPNLNSPQAPQWHSPSHDFQHLLDLSIPPAAPQAPSQASDDAMSPMITDGGSSTRGASGQLTSPSRGNSYQRPHNMGIPERRTSNMLVPPARRPERSISPRTSHRRSFDRYSTDLSQSDSTPESDNPAHTPTHRSRRPRTMVPNRVGTSGFHARMMDHYDPNIPSSSQMQRLKDTLKKHVRNELAEDATCEICQKDYSETLVEPSDTEEVAVQLPCKHIFGEHCIHTWFETCKTQKNKVTCPMCRTLLIEPPTGRREEMLEMMVAARARGQYNLESFVQGERRRLMADLVRHPDLEGDFAHA</sequence>
<accession>A0A6A6RJ09</accession>
<evidence type="ECO:0000313" key="10">
    <source>
        <dbReference type="Proteomes" id="UP000799753"/>
    </source>
</evidence>
<dbReference type="Gene3D" id="3.30.40.10">
    <property type="entry name" value="Zinc/RING finger domain, C3HC4 (zinc finger)"/>
    <property type="match status" value="1"/>
</dbReference>
<name>A0A6A6RJ09_9PLEO</name>
<dbReference type="AlphaFoldDB" id="A0A6A6RJ09"/>
<evidence type="ECO:0000256" key="7">
    <source>
        <dbReference type="SAM" id="MobiDB-lite"/>
    </source>
</evidence>